<dbReference type="OrthoDB" id="186529at2759"/>
<organism evidence="2 3">
    <name type="scientific">Triparma columacea</name>
    <dbReference type="NCBI Taxonomy" id="722753"/>
    <lineage>
        <taxon>Eukaryota</taxon>
        <taxon>Sar</taxon>
        <taxon>Stramenopiles</taxon>
        <taxon>Ochrophyta</taxon>
        <taxon>Bolidophyceae</taxon>
        <taxon>Parmales</taxon>
        <taxon>Triparmaceae</taxon>
        <taxon>Triparma</taxon>
    </lineage>
</organism>
<proteinExistence type="predicted"/>
<dbReference type="Proteomes" id="UP001165065">
    <property type="component" value="Unassembled WGS sequence"/>
</dbReference>
<feature type="region of interest" description="Disordered" evidence="1">
    <location>
        <begin position="1"/>
        <end position="45"/>
    </location>
</feature>
<keyword evidence="3" id="KW-1185">Reference proteome</keyword>
<evidence type="ECO:0000313" key="2">
    <source>
        <dbReference type="EMBL" id="GMI31190.1"/>
    </source>
</evidence>
<sequence>MSESKDSRPAFSLGALQAGAKSLRETEGPTSSAGAKGDDETEEMNATLVSLYEKYSGNLDDIFDDLGEDPGKAKKYPPKSAEVFARKYREGFYSYIKDEARAEAK</sequence>
<reference evidence="3" key="1">
    <citation type="journal article" date="2023" name="Commun. Biol.">
        <title>Genome analysis of Parmales, the sister group of diatoms, reveals the evolutionary specialization of diatoms from phago-mixotrophs to photoautotrophs.</title>
        <authorList>
            <person name="Ban H."/>
            <person name="Sato S."/>
            <person name="Yoshikawa S."/>
            <person name="Yamada K."/>
            <person name="Nakamura Y."/>
            <person name="Ichinomiya M."/>
            <person name="Sato N."/>
            <person name="Blanc-Mathieu R."/>
            <person name="Endo H."/>
            <person name="Kuwata A."/>
            <person name="Ogata H."/>
        </authorList>
    </citation>
    <scope>NUCLEOTIDE SEQUENCE [LARGE SCALE GENOMIC DNA]</scope>
</reference>
<evidence type="ECO:0000256" key="1">
    <source>
        <dbReference type="SAM" id="MobiDB-lite"/>
    </source>
</evidence>
<gene>
    <name evidence="2" type="ORF">TrCOL_g4703</name>
</gene>
<dbReference type="AlphaFoldDB" id="A0A9W7G308"/>
<evidence type="ECO:0000313" key="3">
    <source>
        <dbReference type="Proteomes" id="UP001165065"/>
    </source>
</evidence>
<comment type="caution">
    <text evidence="2">The sequence shown here is derived from an EMBL/GenBank/DDBJ whole genome shotgun (WGS) entry which is preliminary data.</text>
</comment>
<dbReference type="EMBL" id="BRYA01000737">
    <property type="protein sequence ID" value="GMI31190.1"/>
    <property type="molecule type" value="Genomic_DNA"/>
</dbReference>
<accession>A0A9W7G308</accession>
<name>A0A9W7G308_9STRA</name>
<protein>
    <submittedName>
        <fullName evidence="2">Uncharacterized protein</fullName>
    </submittedName>
</protein>